<evidence type="ECO:0000313" key="5">
    <source>
        <dbReference type="Proteomes" id="UP000186720"/>
    </source>
</evidence>
<evidence type="ECO:0000256" key="1">
    <source>
        <dbReference type="PROSITE-ProRule" id="PRU00169"/>
    </source>
</evidence>
<dbReference type="InterPro" id="IPR001789">
    <property type="entry name" value="Sig_transdc_resp-reg_receiver"/>
</dbReference>
<dbReference type="RefSeq" id="WP_074491980.1">
    <property type="nucleotide sequence ID" value="NZ_FPAM01000007.1"/>
</dbReference>
<dbReference type="Pfam" id="PF04397">
    <property type="entry name" value="LytTR"/>
    <property type="match status" value="1"/>
</dbReference>
<accession>A0A1Q6A583</accession>
<keyword evidence="1" id="KW-0597">Phosphoprotein</keyword>
<dbReference type="GO" id="GO:0000156">
    <property type="term" value="F:phosphorelay response regulator activity"/>
    <property type="evidence" value="ECO:0007669"/>
    <property type="project" value="InterPro"/>
</dbReference>
<dbReference type="EMBL" id="MPPL01000001">
    <property type="protein sequence ID" value="OKS89169.1"/>
    <property type="molecule type" value="Genomic_DNA"/>
</dbReference>
<dbReference type="PROSITE" id="PS50110">
    <property type="entry name" value="RESPONSE_REGULATORY"/>
    <property type="match status" value="1"/>
</dbReference>
<dbReference type="Proteomes" id="UP000186720">
    <property type="component" value="Unassembled WGS sequence"/>
</dbReference>
<evidence type="ECO:0000259" key="2">
    <source>
        <dbReference type="PROSITE" id="PS50110"/>
    </source>
</evidence>
<dbReference type="SUPFAM" id="SSF52172">
    <property type="entry name" value="CheY-like"/>
    <property type="match status" value="1"/>
</dbReference>
<comment type="caution">
    <text evidence="4">The sequence shown here is derived from an EMBL/GenBank/DDBJ whole genome shotgun (WGS) entry which is preliminary data.</text>
</comment>
<gene>
    <name evidence="4" type="ORF">RG47T_4651</name>
</gene>
<dbReference type="InterPro" id="IPR007492">
    <property type="entry name" value="LytTR_DNA-bd_dom"/>
</dbReference>
<dbReference type="PANTHER" id="PTHR37299:SF1">
    <property type="entry name" value="STAGE 0 SPORULATION PROTEIN A HOMOLOG"/>
    <property type="match status" value="1"/>
</dbReference>
<feature type="domain" description="HTH LytTR-type" evidence="3">
    <location>
        <begin position="132"/>
        <end position="204"/>
    </location>
</feature>
<dbReference type="InterPro" id="IPR046947">
    <property type="entry name" value="LytR-like"/>
</dbReference>
<name>A0A1Q6A583_9SPHI</name>
<protein>
    <submittedName>
        <fullName evidence="4">Uncharacterized protein</fullName>
    </submittedName>
</protein>
<evidence type="ECO:0000313" key="4">
    <source>
        <dbReference type="EMBL" id="OKS89169.1"/>
    </source>
</evidence>
<dbReference type="Gene3D" id="3.40.50.2300">
    <property type="match status" value="1"/>
</dbReference>
<feature type="domain" description="Response regulatory" evidence="2">
    <location>
        <begin position="5"/>
        <end position="116"/>
    </location>
</feature>
<dbReference type="SMART" id="SM00850">
    <property type="entry name" value="LytTR"/>
    <property type="match status" value="1"/>
</dbReference>
<keyword evidence="5" id="KW-1185">Reference proteome</keyword>
<dbReference type="STRING" id="1302689.RG47T_4651"/>
<evidence type="ECO:0000259" key="3">
    <source>
        <dbReference type="PROSITE" id="PS50930"/>
    </source>
</evidence>
<dbReference type="InterPro" id="IPR011006">
    <property type="entry name" value="CheY-like_superfamily"/>
</dbReference>
<dbReference type="OrthoDB" id="9787344at2"/>
<dbReference type="Gene3D" id="2.40.50.1020">
    <property type="entry name" value="LytTr DNA-binding domain"/>
    <property type="match status" value="1"/>
</dbReference>
<dbReference type="PANTHER" id="PTHR37299">
    <property type="entry name" value="TRANSCRIPTIONAL REGULATOR-RELATED"/>
    <property type="match status" value="1"/>
</dbReference>
<organism evidence="4 5">
    <name type="scientific">Mucilaginibacter polytrichastri</name>
    <dbReference type="NCBI Taxonomy" id="1302689"/>
    <lineage>
        <taxon>Bacteria</taxon>
        <taxon>Pseudomonadati</taxon>
        <taxon>Bacteroidota</taxon>
        <taxon>Sphingobacteriia</taxon>
        <taxon>Sphingobacteriales</taxon>
        <taxon>Sphingobacteriaceae</taxon>
        <taxon>Mucilaginibacter</taxon>
    </lineage>
</organism>
<feature type="modified residue" description="4-aspartylphosphate" evidence="1">
    <location>
        <position position="56"/>
    </location>
</feature>
<dbReference type="PROSITE" id="PS50930">
    <property type="entry name" value="HTH_LYTTR"/>
    <property type="match status" value="1"/>
</dbReference>
<proteinExistence type="predicted"/>
<dbReference type="AlphaFoldDB" id="A0A1Q6A583"/>
<dbReference type="SMART" id="SM00448">
    <property type="entry name" value="REC"/>
    <property type="match status" value="1"/>
</dbReference>
<dbReference type="Pfam" id="PF00072">
    <property type="entry name" value="Response_reg"/>
    <property type="match status" value="1"/>
</dbReference>
<reference evidence="4 5" key="1">
    <citation type="submission" date="2016-11" db="EMBL/GenBank/DDBJ databases">
        <title>Whole Genome Sequencing of Mucilaginibacter polytrichastri RG4-7(T) isolated from the moss sample.</title>
        <authorList>
            <person name="Li Y."/>
        </authorList>
    </citation>
    <scope>NUCLEOTIDE SEQUENCE [LARGE SCALE GENOMIC DNA]</scope>
    <source>
        <strain evidence="4 5">RG4-7</strain>
    </source>
</reference>
<dbReference type="GO" id="GO:0003677">
    <property type="term" value="F:DNA binding"/>
    <property type="evidence" value="ECO:0007669"/>
    <property type="project" value="InterPro"/>
</dbReference>
<sequence length="231" mass="26768">MTALKCVAIDDEPLALEILKKYIAEFPDLQLLHTFEDAVSGAEFLKKNKVDLLFIDIDMPDITGVDLVRSLTEKPMIVFTTAYKNFAFEGFELQALDYLLKPISLKRFSASVNKVLDYARYKNAEDAQDESLYVHSEYRMIKINLRDIEYIESMQDYIKIYLLNTEKPILTLMSLKSVLEKLPASQFIRIHRSFVVAKSQIKSIHNRKVKLNSIELPVGNNYSDFIRDWSK</sequence>